<sequence>MHVAKVSTASAGRFQDKLPKEKEPRNMGKKRKFQPLIGDFSVEKSKQLDILKVMGSKKPALDMTKAVNKQMREEDAEEAAKRRKGGKKGRGGKQQGGKKGKGKGPGKGKHPRGKGIGGKRKHK</sequence>
<feature type="compositionally biased region" description="Basic and acidic residues" evidence="1">
    <location>
        <begin position="14"/>
        <end position="26"/>
    </location>
</feature>
<dbReference type="GeneID" id="100124888"/>
<evidence type="ECO:0000313" key="3">
    <source>
        <dbReference type="Ensembl" id="ENSXETP00000069382"/>
    </source>
</evidence>
<reference evidence="5" key="5">
    <citation type="submission" date="2025-04" db="UniProtKB">
        <authorList>
            <consortium name="RefSeq"/>
        </authorList>
    </citation>
    <scope>IDENTIFICATION</scope>
</reference>
<accession>A4IHS4</accession>
<dbReference type="AlphaFoldDB" id="A4IHS4"/>
<evidence type="ECO:0000256" key="1">
    <source>
        <dbReference type="SAM" id="MobiDB-lite"/>
    </source>
</evidence>
<evidence type="ECO:0000313" key="2">
    <source>
        <dbReference type="EMBL" id="AAI35665.1"/>
    </source>
</evidence>
<dbReference type="EMBL" id="BC135664">
    <property type="protein sequence ID" value="AAI35665.1"/>
    <property type="molecule type" value="mRNA"/>
</dbReference>
<dbReference type="Bgee" id="ENSXETG00000030001">
    <property type="expression patterns" value="Expressed in neurula embryo and 13 other cell types or tissues"/>
</dbReference>
<dbReference type="Xenbase" id="XB-GENE-5875601">
    <property type="gene designation" value="rrs1"/>
</dbReference>
<feature type="region of interest" description="Disordered" evidence="1">
    <location>
        <begin position="1"/>
        <end position="38"/>
    </location>
</feature>
<proteinExistence type="evidence at transcript level"/>
<dbReference type="OrthoDB" id="28455at2759"/>
<gene>
    <name evidence="2 3 5 6" type="primary">rrs1</name>
</gene>
<dbReference type="KEGG" id="xtr:100124888"/>
<reference evidence="3" key="4">
    <citation type="submission" date="2020-05" db="UniProtKB">
        <authorList>
            <consortium name="Ensembl"/>
        </authorList>
    </citation>
    <scope>IDENTIFICATION</scope>
</reference>
<dbReference type="DNASU" id="100124888"/>
<dbReference type="CTD" id="23212"/>
<keyword evidence="4" id="KW-1185">Reference proteome</keyword>
<feature type="compositionally biased region" description="Basic residues" evidence="1">
    <location>
        <begin position="81"/>
        <end position="123"/>
    </location>
</feature>
<dbReference type="STRING" id="8364.ENSXETP00000052969"/>
<dbReference type="Proteomes" id="UP000008143">
    <property type="component" value="Chromosome 6"/>
</dbReference>
<dbReference type="Ensembl" id="ENSXETT00000013867">
    <property type="protein sequence ID" value="ENSXETP00000069382"/>
    <property type="gene ID" value="ENSXETG00000030001"/>
</dbReference>
<dbReference type="GeneTree" id="ENSGT00390000005213"/>
<dbReference type="AGR" id="Xenbase:XB-GENE-5875601"/>
<organism evidence="2">
    <name type="scientific">Xenopus tropicalis</name>
    <name type="common">Western clawed frog</name>
    <name type="synonym">Silurana tropicalis</name>
    <dbReference type="NCBI Taxonomy" id="8364"/>
    <lineage>
        <taxon>Eukaryota</taxon>
        <taxon>Metazoa</taxon>
        <taxon>Chordata</taxon>
        <taxon>Craniata</taxon>
        <taxon>Vertebrata</taxon>
        <taxon>Euteleostomi</taxon>
        <taxon>Amphibia</taxon>
        <taxon>Batrachia</taxon>
        <taxon>Anura</taxon>
        <taxon>Pipoidea</taxon>
        <taxon>Pipidae</taxon>
        <taxon>Xenopodinae</taxon>
        <taxon>Xenopus</taxon>
        <taxon>Silurana</taxon>
    </lineage>
</organism>
<evidence type="ECO:0000313" key="4">
    <source>
        <dbReference type="Proteomes" id="UP000008143"/>
    </source>
</evidence>
<protein>
    <submittedName>
        <fullName evidence="3">Ribosome biogenesis regulator 1 homolog</fullName>
    </submittedName>
    <submittedName>
        <fullName evidence="5">Ribosome biogenesis regulatory protein homolog</fullName>
    </submittedName>
    <submittedName>
        <fullName evidence="2">Rrs1 protein</fullName>
    </submittedName>
</protein>
<reference evidence="3" key="3">
    <citation type="journal article" date="2010" name="Science">
        <title>The genome of the Western clawed frog Xenopus tropicalis.</title>
        <authorList>
            <person name="Hellsten U."/>
            <person name="Harland R.M."/>
            <person name="Gilchrist M.J."/>
            <person name="Hendrix D."/>
            <person name="Jurka J."/>
            <person name="Kapitonov V."/>
            <person name="Ovcharenko I."/>
            <person name="Putnam N.H."/>
            <person name="Shu S."/>
            <person name="Taher L."/>
            <person name="Blitz I.L."/>
            <person name="Blumberg B."/>
            <person name="Dichmann D.S."/>
            <person name="Dubchak I."/>
            <person name="Amaya E."/>
            <person name="Detter J.C."/>
            <person name="Fletcher R."/>
            <person name="Gerhard D.S."/>
            <person name="Goodstein D."/>
            <person name="Graves T."/>
            <person name="Grigoriev I.V."/>
            <person name="Grimwood J."/>
            <person name="Kawashima T."/>
            <person name="Lindquist E."/>
            <person name="Lucas S.M."/>
            <person name="Mead P.E."/>
            <person name="Mitros T."/>
            <person name="Ogino H."/>
            <person name="Ohta Y."/>
            <person name="Poliakov A.V."/>
            <person name="Pollet N."/>
            <person name="Robert J."/>
            <person name="Salamov A."/>
            <person name="Sater A.K."/>
            <person name="Schmutz J."/>
            <person name="Terry A."/>
            <person name="Vize P.D."/>
            <person name="Warren W.C."/>
            <person name="Wells D."/>
            <person name="Wills A."/>
            <person name="Wilson R.K."/>
            <person name="Zimmerman L.B."/>
            <person name="Zorn A.M."/>
            <person name="Grainger R."/>
            <person name="Grammer T."/>
            <person name="Khokha M.K."/>
            <person name="Richardson P.M."/>
            <person name="Rokhsar D.S."/>
        </authorList>
    </citation>
    <scope>NUCLEOTIDE SEQUENCE [LARGE SCALE GENOMIC DNA]</scope>
    <source>
        <strain evidence="3">Nigerian</strain>
    </source>
</reference>
<name>A4IHS4_XENTR</name>
<evidence type="ECO:0000313" key="5">
    <source>
        <dbReference type="RefSeq" id="NP_001096310.1"/>
    </source>
</evidence>
<reference evidence="2" key="2">
    <citation type="submission" date="2007-03" db="EMBL/GenBank/DDBJ databases">
        <authorList>
            <consortium name="NIH - Xenopus Gene Collection (XGC) project"/>
        </authorList>
    </citation>
    <scope>NUCLEOTIDE SEQUENCE [LARGE SCALE MRNA]</scope>
    <source>
        <tissue evidence="2">Whole embryo</tissue>
    </source>
</reference>
<evidence type="ECO:0000313" key="6">
    <source>
        <dbReference type="Xenbase" id="XB-GENE-5875601"/>
    </source>
</evidence>
<accession>F6ZXE1</accession>
<reference evidence="5" key="1">
    <citation type="journal article" date="2002" name="Dev. Dyn.">
        <title>Genetic and genomic tools for Xenopus research: The NIH Xenopus initiative.</title>
        <authorList>
            <person name="Klein S.L."/>
            <person name="Strausberg R.L."/>
            <person name="Wagner L."/>
            <person name="Pontius J."/>
            <person name="Clifton S.W."/>
            <person name="Richardson P."/>
        </authorList>
    </citation>
    <scope>NUCLEOTIDE SEQUENCE</scope>
</reference>
<feature type="region of interest" description="Disordered" evidence="1">
    <location>
        <begin position="57"/>
        <end position="123"/>
    </location>
</feature>
<dbReference type="RefSeq" id="NP_001096310.1">
    <property type="nucleotide sequence ID" value="NM_001102840.1"/>
</dbReference>